<evidence type="ECO:0000313" key="3">
    <source>
        <dbReference type="EMBL" id="KXX79518.1"/>
    </source>
</evidence>
<evidence type="ECO:0000313" key="2">
    <source>
        <dbReference type="EMBL" id="KXX78025.1"/>
    </source>
</evidence>
<keyword evidence="1" id="KW-0812">Transmembrane</keyword>
<reference evidence="3" key="2">
    <citation type="submission" date="2015-06" db="EMBL/GenBank/DDBJ databases">
        <authorList>
            <person name="Hoefler B.C."/>
            <person name="Straight P.D."/>
        </authorList>
    </citation>
    <scope>NUCLEOTIDE SEQUENCE [LARGE SCALE GENOMIC DNA]</scope>
    <source>
        <strain evidence="3">Mm55</strain>
    </source>
</reference>
<dbReference type="VEuPathDB" id="FungiDB:MMYC01_205262"/>
<accession>A0A175W6W4</accession>
<sequence length="221" mass="24126">MQKGTQSHGSASDFEADSQDLHLQSKMKTLRMIDSARVGVTALALLLGLTVLGVSANTLRVYNDTYISSDFMLPLWPDEFNIRPTVALVVGSSIVFIANIVALSFDQVRSLRAKLVAHTSTTFLCPLVGLAGALIAVIFFYAVNASDTVETFLSWTCRWKVIPMSQQPHWDTLCEQSHAGLDMAIALIPVEVIAVCLAAFQLKTEKYTDRYVGAKKSPALS</sequence>
<feature type="transmembrane region" description="Helical" evidence="1">
    <location>
        <begin position="179"/>
        <end position="200"/>
    </location>
</feature>
<feature type="transmembrane region" description="Helical" evidence="1">
    <location>
        <begin position="36"/>
        <end position="62"/>
    </location>
</feature>
<name>A0A175W6W4_9PEZI</name>
<organism evidence="3 4">
    <name type="scientific">Madurella mycetomatis</name>
    <dbReference type="NCBI Taxonomy" id="100816"/>
    <lineage>
        <taxon>Eukaryota</taxon>
        <taxon>Fungi</taxon>
        <taxon>Dikarya</taxon>
        <taxon>Ascomycota</taxon>
        <taxon>Pezizomycotina</taxon>
        <taxon>Sordariomycetes</taxon>
        <taxon>Sordariomycetidae</taxon>
        <taxon>Sordariales</taxon>
        <taxon>Sordariales incertae sedis</taxon>
        <taxon>Madurella</taxon>
    </lineage>
</organism>
<dbReference type="Proteomes" id="UP000078237">
    <property type="component" value="Unassembled WGS sequence"/>
</dbReference>
<keyword evidence="1" id="KW-1133">Transmembrane helix</keyword>
<dbReference type="AlphaFoldDB" id="A0A175W6W4"/>
<reference evidence="4" key="1">
    <citation type="submission" date="2015-06" db="EMBL/GenBank/DDBJ databases">
        <authorList>
            <person name="van de Sande W.W.J."/>
        </authorList>
    </citation>
    <scope>NUCLEOTIDE SEQUENCE [LARGE SCALE GENOMIC DNA]</scope>
    <source>
        <strain evidence="4">mm55</strain>
    </source>
</reference>
<dbReference type="EMBL" id="LCTW02000136">
    <property type="protein sequence ID" value="KXX78025.1"/>
    <property type="molecule type" value="Genomic_DNA"/>
</dbReference>
<dbReference type="VEuPathDB" id="FungiDB:MMYC01_203146"/>
<evidence type="ECO:0000313" key="4">
    <source>
        <dbReference type="Proteomes" id="UP000078237"/>
    </source>
</evidence>
<dbReference type="OrthoDB" id="3890746at2759"/>
<proteinExistence type="predicted"/>
<comment type="caution">
    <text evidence="3">The sequence shown here is derived from an EMBL/GenBank/DDBJ whole genome shotgun (WGS) entry which is preliminary data.</text>
</comment>
<feature type="transmembrane region" description="Helical" evidence="1">
    <location>
        <begin position="123"/>
        <end position="143"/>
    </location>
</feature>
<gene>
    <name evidence="3" type="ORF">MMYC01_203146</name>
    <name evidence="2" type="ORF">MMYC01_205262</name>
</gene>
<protein>
    <submittedName>
        <fullName evidence="3">Uncharacterized protein</fullName>
    </submittedName>
</protein>
<keyword evidence="4" id="KW-1185">Reference proteome</keyword>
<feature type="transmembrane region" description="Helical" evidence="1">
    <location>
        <begin position="82"/>
        <end position="102"/>
    </location>
</feature>
<keyword evidence="1" id="KW-0472">Membrane</keyword>
<reference evidence="3 4" key="3">
    <citation type="submission" date="2016-01" db="EMBL/GenBank/DDBJ databases">
        <title>Madurella mycetomatis genome sequencing.</title>
        <authorList>
            <person name="Van De Sande W."/>
        </authorList>
    </citation>
    <scope>NUCLEOTIDE SEQUENCE [LARGE SCALE GENOMIC DNA]</scope>
    <source>
        <strain evidence="3">Mm55</strain>
        <strain evidence="4">mm55</strain>
    </source>
</reference>
<dbReference type="EMBL" id="LCTW02000084">
    <property type="protein sequence ID" value="KXX79518.1"/>
    <property type="molecule type" value="Genomic_DNA"/>
</dbReference>
<evidence type="ECO:0000256" key="1">
    <source>
        <dbReference type="SAM" id="Phobius"/>
    </source>
</evidence>